<keyword evidence="1" id="KW-0812">Transmembrane</keyword>
<proteinExistence type="predicted"/>
<sequence>MSANRTAPWHLWVVTALGLLWNAYGCYDYYMTVSGNEAYLAQMPPGFVAMMEAKPAWTLGLWAIGVWVSLAGSLLLFARSRHAATAFFIALFAAVISFAQQFLQGPPQGYPTVMFYIMPFIITAVIALQFWYSRRQSANGVLR</sequence>
<keyword evidence="1" id="KW-1133">Transmembrane helix</keyword>
<protein>
    <recommendedName>
        <fullName evidence="4">Sugar transporter</fullName>
    </recommendedName>
</protein>
<evidence type="ECO:0000313" key="3">
    <source>
        <dbReference type="Proteomes" id="UP000442714"/>
    </source>
</evidence>
<feature type="transmembrane region" description="Helical" evidence="1">
    <location>
        <begin position="84"/>
        <end position="103"/>
    </location>
</feature>
<evidence type="ECO:0000313" key="2">
    <source>
        <dbReference type="EMBL" id="MXO89578.1"/>
    </source>
</evidence>
<gene>
    <name evidence="2" type="ORF">GRI41_01960</name>
</gene>
<organism evidence="2 3">
    <name type="scientific">Pontixanthobacter aquaemixtae</name>
    <dbReference type="NCBI Taxonomy" id="1958940"/>
    <lineage>
        <taxon>Bacteria</taxon>
        <taxon>Pseudomonadati</taxon>
        <taxon>Pseudomonadota</taxon>
        <taxon>Alphaproteobacteria</taxon>
        <taxon>Sphingomonadales</taxon>
        <taxon>Erythrobacteraceae</taxon>
        <taxon>Pontixanthobacter</taxon>
    </lineage>
</organism>
<feature type="transmembrane region" description="Helical" evidence="1">
    <location>
        <begin position="115"/>
        <end position="133"/>
    </location>
</feature>
<keyword evidence="3" id="KW-1185">Reference proteome</keyword>
<dbReference type="EMBL" id="WTYX01000001">
    <property type="protein sequence ID" value="MXO89578.1"/>
    <property type="molecule type" value="Genomic_DNA"/>
</dbReference>
<dbReference type="AlphaFoldDB" id="A0A844ZPA9"/>
<dbReference type="RefSeq" id="WP_160602966.1">
    <property type="nucleotide sequence ID" value="NZ_WTYX01000001.1"/>
</dbReference>
<accession>A0A844ZPA9</accession>
<reference evidence="2 3" key="1">
    <citation type="submission" date="2019-12" db="EMBL/GenBank/DDBJ databases">
        <title>Genomic-based taxomic classification of the family Erythrobacteraceae.</title>
        <authorList>
            <person name="Xu L."/>
        </authorList>
    </citation>
    <scope>NUCLEOTIDE SEQUENCE [LARGE SCALE GENOMIC DNA]</scope>
    <source>
        <strain evidence="2 3">KCTC 52763</strain>
    </source>
</reference>
<name>A0A844ZPA9_9SPHN</name>
<feature type="transmembrane region" description="Helical" evidence="1">
    <location>
        <begin position="56"/>
        <end position="77"/>
    </location>
</feature>
<comment type="caution">
    <text evidence="2">The sequence shown here is derived from an EMBL/GenBank/DDBJ whole genome shotgun (WGS) entry which is preliminary data.</text>
</comment>
<keyword evidence="1" id="KW-0472">Membrane</keyword>
<evidence type="ECO:0008006" key="4">
    <source>
        <dbReference type="Google" id="ProtNLM"/>
    </source>
</evidence>
<evidence type="ECO:0000256" key="1">
    <source>
        <dbReference type="SAM" id="Phobius"/>
    </source>
</evidence>
<dbReference type="Proteomes" id="UP000442714">
    <property type="component" value="Unassembled WGS sequence"/>
</dbReference>
<dbReference type="OrthoDB" id="5801787at2"/>